<evidence type="ECO:0000256" key="1">
    <source>
        <dbReference type="ARBA" id="ARBA00004193"/>
    </source>
</evidence>
<comment type="similarity">
    <text evidence="2">Belongs to the raftlin family.</text>
</comment>
<reference evidence="10" key="1">
    <citation type="journal article" date="2013" name="Nat. Biotechnol.">
        <title>Chinese hamster genome sequenced from sorted chromosomes.</title>
        <authorList>
            <person name="Brinkrolf K."/>
            <person name="Rupp O."/>
            <person name="Laux H."/>
            <person name="Kollin F."/>
            <person name="Ernst W."/>
            <person name="Linke B."/>
            <person name="Kofler R."/>
            <person name="Romand S."/>
            <person name="Hesse F."/>
            <person name="Budach W.E."/>
            <person name="Galosy S."/>
            <person name="Muller D."/>
            <person name="Noll T."/>
            <person name="Wienberg J."/>
            <person name="Jostock T."/>
            <person name="Leonard M."/>
            <person name="Grillari J."/>
            <person name="Tauch A."/>
            <person name="Goesmann A."/>
            <person name="Helk B."/>
            <person name="Mott J.E."/>
            <person name="Puhler A."/>
            <person name="Borth N."/>
        </authorList>
    </citation>
    <scope>NUCLEOTIDE SEQUENCE [LARGE SCALE GENOMIC DNA]</scope>
    <source>
        <strain evidence="10">17A/GY</strain>
    </source>
</reference>
<evidence type="ECO:0000313" key="10">
    <source>
        <dbReference type="Proteomes" id="UP000030759"/>
    </source>
</evidence>
<evidence type="ECO:0000256" key="8">
    <source>
        <dbReference type="SAM" id="MobiDB-lite"/>
    </source>
</evidence>
<feature type="compositionally biased region" description="Basic and acidic residues" evidence="8">
    <location>
        <begin position="75"/>
        <end position="84"/>
    </location>
</feature>
<accession>A0A061IN37</accession>
<dbReference type="Pfam" id="PF15250">
    <property type="entry name" value="Raftlin"/>
    <property type="match status" value="1"/>
</dbReference>
<dbReference type="InterPro" id="IPR028169">
    <property type="entry name" value="Raftlin"/>
</dbReference>
<organism evidence="9 10">
    <name type="scientific">Cricetulus griseus</name>
    <name type="common">Chinese hamster</name>
    <name type="synonym">Cricetulus barabensis griseus</name>
    <dbReference type="NCBI Taxonomy" id="10029"/>
    <lineage>
        <taxon>Eukaryota</taxon>
        <taxon>Metazoa</taxon>
        <taxon>Chordata</taxon>
        <taxon>Craniata</taxon>
        <taxon>Vertebrata</taxon>
        <taxon>Euteleostomi</taxon>
        <taxon>Mammalia</taxon>
        <taxon>Eutheria</taxon>
        <taxon>Euarchontoglires</taxon>
        <taxon>Glires</taxon>
        <taxon>Rodentia</taxon>
        <taxon>Myomorpha</taxon>
        <taxon>Muroidea</taxon>
        <taxon>Cricetidae</taxon>
        <taxon>Cricetinae</taxon>
        <taxon>Cricetulus</taxon>
    </lineage>
</organism>
<sequence>MGCSLNKLEKHEEKRPGNIYSTLKRPQVETKIDVTYEYRFLEFTTLTAEETRANTQDTRADMPFIGTSGKTSQMEQKDQQDDSVGRGTCC</sequence>
<feature type="compositionally biased region" description="Basic and acidic residues" evidence="8">
    <location>
        <begin position="7"/>
        <end position="16"/>
    </location>
</feature>
<evidence type="ECO:0000313" key="9">
    <source>
        <dbReference type="EMBL" id="ERE91256.1"/>
    </source>
</evidence>
<name>A0A061IN37_CRIGR</name>
<dbReference type="AlphaFoldDB" id="A0A061IN37"/>
<gene>
    <name evidence="9" type="ORF">H671_1g1077</name>
</gene>
<evidence type="ECO:0000256" key="7">
    <source>
        <dbReference type="ARBA" id="ARBA00023288"/>
    </source>
</evidence>
<evidence type="ECO:0000256" key="3">
    <source>
        <dbReference type="ARBA" id="ARBA00022475"/>
    </source>
</evidence>
<evidence type="ECO:0000256" key="2">
    <source>
        <dbReference type="ARBA" id="ARBA00006390"/>
    </source>
</evidence>
<feature type="region of interest" description="Disordered" evidence="8">
    <location>
        <begin position="1"/>
        <end position="20"/>
    </location>
</feature>
<proteinExistence type="inferred from homology"/>
<feature type="region of interest" description="Disordered" evidence="8">
    <location>
        <begin position="52"/>
        <end position="90"/>
    </location>
</feature>
<dbReference type="GO" id="GO:0005886">
    <property type="term" value="C:plasma membrane"/>
    <property type="evidence" value="ECO:0007669"/>
    <property type="project" value="UniProtKB-SubCell"/>
</dbReference>
<comment type="subcellular location">
    <subcellularLocation>
        <location evidence="1">Cell membrane</location>
        <topology evidence="1">Lipid-anchor</topology>
    </subcellularLocation>
</comment>
<dbReference type="PANTHER" id="PTHR17601">
    <property type="entry name" value="RAFTLIN-RELATED"/>
    <property type="match status" value="1"/>
</dbReference>
<keyword evidence="3" id="KW-1003">Cell membrane</keyword>
<keyword evidence="4" id="KW-0519">Myristate</keyword>
<protein>
    <submittedName>
        <fullName evidence="9">Raftlin</fullName>
    </submittedName>
</protein>
<dbReference type="PANTHER" id="PTHR17601:SF3">
    <property type="entry name" value="RAFTLIN"/>
    <property type="match status" value="1"/>
</dbReference>
<evidence type="ECO:0000256" key="4">
    <source>
        <dbReference type="ARBA" id="ARBA00022707"/>
    </source>
</evidence>
<dbReference type="EMBL" id="KE663593">
    <property type="protein sequence ID" value="ERE91256.1"/>
    <property type="molecule type" value="Genomic_DNA"/>
</dbReference>
<evidence type="ECO:0000256" key="6">
    <source>
        <dbReference type="ARBA" id="ARBA00023139"/>
    </source>
</evidence>
<dbReference type="Proteomes" id="UP000030759">
    <property type="component" value="Unassembled WGS sequence"/>
</dbReference>
<keyword evidence="7" id="KW-0449">Lipoprotein</keyword>
<evidence type="ECO:0000256" key="5">
    <source>
        <dbReference type="ARBA" id="ARBA00023136"/>
    </source>
</evidence>
<keyword evidence="6" id="KW-0564">Palmitate</keyword>
<keyword evidence="5" id="KW-0472">Membrane</keyword>